<dbReference type="AlphaFoldDB" id="A0A4Q7V8A7"/>
<evidence type="ECO:0000256" key="1">
    <source>
        <dbReference type="ARBA" id="ARBA00006987"/>
    </source>
</evidence>
<keyword evidence="3" id="KW-0675">Receptor</keyword>
<dbReference type="PANTHER" id="PTHR42928:SF5">
    <property type="entry name" value="BLR1237 PROTEIN"/>
    <property type="match status" value="1"/>
</dbReference>
<evidence type="ECO:0000256" key="2">
    <source>
        <dbReference type="SAM" id="SignalP"/>
    </source>
</evidence>
<name>A0A4Q7V8A7_9BURK</name>
<feature type="signal peptide" evidence="2">
    <location>
        <begin position="1"/>
        <end position="24"/>
    </location>
</feature>
<keyword evidence="4" id="KW-1185">Reference proteome</keyword>
<proteinExistence type="inferred from homology"/>
<accession>A0A4Q7V8A7</accession>
<evidence type="ECO:0000313" key="3">
    <source>
        <dbReference type="EMBL" id="RZT91553.1"/>
    </source>
</evidence>
<feature type="chain" id="PRO_5020465972" evidence="2">
    <location>
        <begin position="25"/>
        <end position="327"/>
    </location>
</feature>
<dbReference type="EMBL" id="SHKO01000005">
    <property type="protein sequence ID" value="RZT91553.1"/>
    <property type="molecule type" value="Genomic_DNA"/>
</dbReference>
<dbReference type="CDD" id="cd13578">
    <property type="entry name" value="PBP2_Bug27"/>
    <property type="match status" value="1"/>
</dbReference>
<dbReference type="InterPro" id="IPR005064">
    <property type="entry name" value="BUG"/>
</dbReference>
<dbReference type="InterPro" id="IPR042100">
    <property type="entry name" value="Bug_dom1"/>
</dbReference>
<keyword evidence="2" id="KW-0732">Signal</keyword>
<dbReference type="Proteomes" id="UP000293398">
    <property type="component" value="Unassembled WGS sequence"/>
</dbReference>
<dbReference type="Gene3D" id="3.40.190.10">
    <property type="entry name" value="Periplasmic binding protein-like II"/>
    <property type="match status" value="1"/>
</dbReference>
<dbReference type="PANTHER" id="PTHR42928">
    <property type="entry name" value="TRICARBOXYLATE-BINDING PROTEIN"/>
    <property type="match status" value="1"/>
</dbReference>
<dbReference type="RefSeq" id="WP_242612346.1">
    <property type="nucleotide sequence ID" value="NZ_SHKO01000005.1"/>
</dbReference>
<protein>
    <submittedName>
        <fullName evidence="3">Tripartite-type tricarboxylate transporter receptor subunit TctC</fullName>
    </submittedName>
</protein>
<sequence>MTHGYLIKGLLATAMLALTAGACAAPAQYPAKPITIVVGFPPGTSTDAIARILANKMSKDLGQPIIVENKPGVGGSLGAGLVAKARPDGYTLVLSATAPMNINPHVYKSLTYDATKDFEPIGQTTWLPYVLVTNNSKGLKTFKDLIAYAKSNPEKLTFASIGKGTTSHLLMELLMKETGTKMVHVPYSGSTQSQTDVIGGNVDMTFDTVVSAMPHVKSGKLNGLAVSVANRAKLAPDIPTIQEQGLPNFNMGAWLGVFAPKGTPRDIVNQLHTELNRTLSDKPTNDKLVALGSEVVMSETPEAFGKMVQENYDTWGNIVKEAGVDQK</sequence>
<comment type="similarity">
    <text evidence="1">Belongs to the UPF0065 (bug) family.</text>
</comment>
<evidence type="ECO:0000313" key="4">
    <source>
        <dbReference type="Proteomes" id="UP000293398"/>
    </source>
</evidence>
<gene>
    <name evidence="3" type="ORF">EV681_4309</name>
</gene>
<dbReference type="Pfam" id="PF03401">
    <property type="entry name" value="TctC"/>
    <property type="match status" value="1"/>
</dbReference>
<reference evidence="3 4" key="1">
    <citation type="submission" date="2019-02" db="EMBL/GenBank/DDBJ databases">
        <title>Genomic Encyclopedia of Type Strains, Phase IV (KMG-IV): sequencing the most valuable type-strain genomes for metagenomic binning, comparative biology and taxonomic classification.</title>
        <authorList>
            <person name="Goeker M."/>
        </authorList>
    </citation>
    <scope>NUCLEOTIDE SEQUENCE [LARGE SCALE GENOMIC DNA]</scope>
    <source>
        <strain evidence="3 4">DSM 23814</strain>
    </source>
</reference>
<dbReference type="PIRSF" id="PIRSF017082">
    <property type="entry name" value="YflP"/>
    <property type="match status" value="1"/>
</dbReference>
<organism evidence="3 4">
    <name type="scientific">Advenella incenata</name>
    <dbReference type="NCBI Taxonomy" id="267800"/>
    <lineage>
        <taxon>Bacteria</taxon>
        <taxon>Pseudomonadati</taxon>
        <taxon>Pseudomonadota</taxon>
        <taxon>Betaproteobacteria</taxon>
        <taxon>Burkholderiales</taxon>
        <taxon>Alcaligenaceae</taxon>
    </lineage>
</organism>
<dbReference type="Gene3D" id="3.40.190.150">
    <property type="entry name" value="Bordetella uptake gene, domain 1"/>
    <property type="match status" value="1"/>
</dbReference>
<dbReference type="SUPFAM" id="SSF53850">
    <property type="entry name" value="Periplasmic binding protein-like II"/>
    <property type="match status" value="1"/>
</dbReference>
<comment type="caution">
    <text evidence="3">The sequence shown here is derived from an EMBL/GenBank/DDBJ whole genome shotgun (WGS) entry which is preliminary data.</text>
</comment>